<dbReference type="AlphaFoldDB" id="X0WLK8"/>
<dbReference type="InterPro" id="IPR015931">
    <property type="entry name" value="Acnase/IPM_dHydase_lsu_aba_1/3"/>
</dbReference>
<keyword evidence="1" id="KW-0479">Metal-binding</keyword>
<gene>
    <name evidence="5" type="ORF">S01H1_55291</name>
</gene>
<dbReference type="GO" id="GO:0003994">
    <property type="term" value="F:aconitate hydratase activity"/>
    <property type="evidence" value="ECO:0007669"/>
    <property type="project" value="TreeGrafter"/>
</dbReference>
<dbReference type="InterPro" id="IPR036008">
    <property type="entry name" value="Aconitase_4Fe-4S_dom"/>
</dbReference>
<dbReference type="PANTHER" id="PTHR43160">
    <property type="entry name" value="ACONITATE HYDRATASE B"/>
    <property type="match status" value="1"/>
</dbReference>
<evidence type="ECO:0000259" key="4">
    <source>
        <dbReference type="Pfam" id="PF00330"/>
    </source>
</evidence>
<name>X0WLK8_9ZZZZ</name>
<evidence type="ECO:0000256" key="2">
    <source>
        <dbReference type="ARBA" id="ARBA00023004"/>
    </source>
</evidence>
<feature type="non-terminal residue" evidence="5">
    <location>
        <position position="137"/>
    </location>
</feature>
<dbReference type="GO" id="GO:0046872">
    <property type="term" value="F:metal ion binding"/>
    <property type="evidence" value="ECO:0007669"/>
    <property type="project" value="UniProtKB-KW"/>
</dbReference>
<dbReference type="InterPro" id="IPR001030">
    <property type="entry name" value="Acoase/IPM_deHydtase_lsu_aba"/>
</dbReference>
<evidence type="ECO:0000256" key="1">
    <source>
        <dbReference type="ARBA" id="ARBA00022723"/>
    </source>
</evidence>
<accession>X0WLK8</accession>
<dbReference type="EMBL" id="BARS01035930">
    <property type="protein sequence ID" value="GAG24107.1"/>
    <property type="molecule type" value="Genomic_DNA"/>
</dbReference>
<dbReference type="Pfam" id="PF00330">
    <property type="entry name" value="Aconitase"/>
    <property type="match status" value="1"/>
</dbReference>
<keyword evidence="2" id="KW-0408">Iron</keyword>
<dbReference type="Gene3D" id="3.30.499.10">
    <property type="entry name" value="Aconitase, domain 3"/>
    <property type="match status" value="1"/>
</dbReference>
<dbReference type="GO" id="GO:0051539">
    <property type="term" value="F:4 iron, 4 sulfur cluster binding"/>
    <property type="evidence" value="ECO:0007669"/>
    <property type="project" value="TreeGrafter"/>
</dbReference>
<dbReference type="GO" id="GO:0005829">
    <property type="term" value="C:cytosol"/>
    <property type="evidence" value="ECO:0007669"/>
    <property type="project" value="TreeGrafter"/>
</dbReference>
<dbReference type="GO" id="GO:0006099">
    <property type="term" value="P:tricarboxylic acid cycle"/>
    <property type="evidence" value="ECO:0007669"/>
    <property type="project" value="TreeGrafter"/>
</dbReference>
<comment type="caution">
    <text evidence="5">The sequence shown here is derived from an EMBL/GenBank/DDBJ whole genome shotgun (WGS) entry which is preliminary data.</text>
</comment>
<evidence type="ECO:0000256" key="3">
    <source>
        <dbReference type="ARBA" id="ARBA00023014"/>
    </source>
</evidence>
<feature type="domain" description="Aconitase/3-isopropylmalate dehydratase large subunit alpha/beta/alpha" evidence="4">
    <location>
        <begin position="7"/>
        <end position="136"/>
    </location>
</feature>
<dbReference type="InterPro" id="IPR050926">
    <property type="entry name" value="Aconitase/IPM_isomerase"/>
</dbReference>
<sequence>MGLSIAEKIISKHLIKGNIKKGNEIGIKIDQILTQDLQGPVAYLQFEAMRFSHVKTKLSVSYVDHNVLQTTFENADDHRFLQSSASKYGVIFSRSGNGICHQVHLERYAVPSQTLVGTDSHTSTCGAIRMLAIGAGA</sequence>
<protein>
    <recommendedName>
        <fullName evidence="4">Aconitase/3-isopropylmalate dehydratase large subunit alpha/beta/alpha domain-containing protein</fullName>
    </recommendedName>
</protein>
<organism evidence="5">
    <name type="scientific">marine sediment metagenome</name>
    <dbReference type="NCBI Taxonomy" id="412755"/>
    <lineage>
        <taxon>unclassified sequences</taxon>
        <taxon>metagenomes</taxon>
        <taxon>ecological metagenomes</taxon>
    </lineage>
</organism>
<dbReference type="SUPFAM" id="SSF53732">
    <property type="entry name" value="Aconitase iron-sulfur domain"/>
    <property type="match status" value="1"/>
</dbReference>
<evidence type="ECO:0000313" key="5">
    <source>
        <dbReference type="EMBL" id="GAG24107.1"/>
    </source>
</evidence>
<reference evidence="5" key="1">
    <citation type="journal article" date="2014" name="Front. Microbiol.">
        <title>High frequency of phylogenetically diverse reductive dehalogenase-homologous genes in deep subseafloor sedimentary metagenomes.</title>
        <authorList>
            <person name="Kawai M."/>
            <person name="Futagami T."/>
            <person name="Toyoda A."/>
            <person name="Takaki Y."/>
            <person name="Nishi S."/>
            <person name="Hori S."/>
            <person name="Arai W."/>
            <person name="Tsubouchi T."/>
            <person name="Morono Y."/>
            <person name="Uchiyama I."/>
            <person name="Ito T."/>
            <person name="Fujiyama A."/>
            <person name="Inagaki F."/>
            <person name="Takami H."/>
        </authorList>
    </citation>
    <scope>NUCLEOTIDE SEQUENCE</scope>
    <source>
        <strain evidence="5">Expedition CK06-06</strain>
    </source>
</reference>
<dbReference type="PANTHER" id="PTHR43160:SF3">
    <property type="entry name" value="ACONITATE HYDRATASE, MITOCHONDRIAL"/>
    <property type="match status" value="1"/>
</dbReference>
<keyword evidence="3" id="KW-0411">Iron-sulfur</keyword>
<proteinExistence type="predicted"/>